<organism evidence="2 3">
    <name type="scientific">Halorubrum salipaludis</name>
    <dbReference type="NCBI Taxonomy" id="2032630"/>
    <lineage>
        <taxon>Archaea</taxon>
        <taxon>Methanobacteriati</taxon>
        <taxon>Methanobacteriota</taxon>
        <taxon>Stenosarchaea group</taxon>
        <taxon>Halobacteria</taxon>
        <taxon>Halobacteriales</taxon>
        <taxon>Haloferacaceae</taxon>
        <taxon>Halorubrum</taxon>
    </lineage>
</organism>
<dbReference type="RefSeq" id="WP_095635914.1">
    <property type="nucleotide sequence ID" value="NZ_NSKC01000002.1"/>
</dbReference>
<name>A0A2A2FJ18_9EURY</name>
<dbReference type="OrthoDB" id="201961at2157"/>
<comment type="caution">
    <text evidence="2">The sequence shown here is derived from an EMBL/GenBank/DDBJ whole genome shotgun (WGS) entry which is preliminary data.</text>
</comment>
<evidence type="ECO:0000313" key="3">
    <source>
        <dbReference type="Proteomes" id="UP000218083"/>
    </source>
</evidence>
<dbReference type="Pfam" id="PF24113">
    <property type="entry name" value="DUF7387"/>
    <property type="match status" value="1"/>
</dbReference>
<dbReference type="EMBL" id="NSKC01000002">
    <property type="protein sequence ID" value="PAU84642.1"/>
    <property type="molecule type" value="Genomic_DNA"/>
</dbReference>
<sequence length="91" mass="9934">MARADPRDSDAPTREIRLIENPDGQWTARDLRAEVTAQGKSRTAALDNLDAVVEAVENEGGNPPTDDEIRDLGVDPKVARSQDDDLPDPLQ</sequence>
<feature type="compositionally biased region" description="Basic and acidic residues" evidence="1">
    <location>
        <begin position="70"/>
        <end position="83"/>
    </location>
</feature>
<accession>A0A2A2FJ18</accession>
<reference evidence="2 3" key="1">
    <citation type="submission" date="2017-08" db="EMBL/GenBank/DDBJ databases">
        <title>The strain WRN001 was isolated from Binhai saline alkaline soil, Tianjin, China.</title>
        <authorList>
            <person name="Liu D."/>
            <person name="Zhang G."/>
        </authorList>
    </citation>
    <scope>NUCLEOTIDE SEQUENCE [LARGE SCALE GENOMIC DNA]</scope>
    <source>
        <strain evidence="2 3">WN019</strain>
    </source>
</reference>
<keyword evidence="3" id="KW-1185">Reference proteome</keyword>
<proteinExistence type="predicted"/>
<dbReference type="AlphaFoldDB" id="A0A2A2FJ18"/>
<gene>
    <name evidence="2" type="ORF">CK500_03765</name>
</gene>
<dbReference type="InterPro" id="IPR055811">
    <property type="entry name" value="DUF7387"/>
</dbReference>
<protein>
    <submittedName>
        <fullName evidence="2">HicB family protein</fullName>
    </submittedName>
</protein>
<evidence type="ECO:0000313" key="2">
    <source>
        <dbReference type="EMBL" id="PAU84642.1"/>
    </source>
</evidence>
<dbReference type="Proteomes" id="UP000218083">
    <property type="component" value="Unassembled WGS sequence"/>
</dbReference>
<feature type="region of interest" description="Disordered" evidence="1">
    <location>
        <begin position="57"/>
        <end position="91"/>
    </location>
</feature>
<evidence type="ECO:0000256" key="1">
    <source>
        <dbReference type="SAM" id="MobiDB-lite"/>
    </source>
</evidence>